<protein>
    <submittedName>
        <fullName evidence="2">Type II toxin-antitoxin system VapC family toxin</fullName>
    </submittedName>
</protein>
<dbReference type="Pfam" id="PF01850">
    <property type="entry name" value="PIN"/>
    <property type="match status" value="1"/>
</dbReference>
<keyword evidence="3" id="KW-1185">Reference proteome</keyword>
<accession>A0A429GYZ0</accession>
<dbReference type="AlphaFoldDB" id="A0A429GYZ0"/>
<comment type="caution">
    <text evidence="2">The sequence shown here is derived from an EMBL/GenBank/DDBJ whole genome shotgun (WGS) entry which is preliminary data.</text>
</comment>
<evidence type="ECO:0000313" key="2">
    <source>
        <dbReference type="EMBL" id="RSN79088.1"/>
    </source>
</evidence>
<feature type="domain" description="PIN" evidence="1">
    <location>
        <begin position="5"/>
        <end position="118"/>
    </location>
</feature>
<evidence type="ECO:0000259" key="1">
    <source>
        <dbReference type="Pfam" id="PF01850"/>
    </source>
</evidence>
<evidence type="ECO:0000313" key="3">
    <source>
        <dbReference type="Proteomes" id="UP000277582"/>
    </source>
</evidence>
<dbReference type="InterPro" id="IPR029060">
    <property type="entry name" value="PIN-like_dom_sf"/>
</dbReference>
<proteinExistence type="predicted"/>
<sequence>MDRYFLGSDKGLKVRKLLKEGGYTPSIVLAEISRKYLREGISPEIVRKRLLFIETKTEIVCITVEIALKAGEIYLELLQLSGRIKERRPSLADAIVYSTALLLNTDLVTGDKLFRNLPHVLYIGD</sequence>
<reference evidence="2 3" key="1">
    <citation type="submission" date="2018-10" db="EMBL/GenBank/DDBJ databases">
        <title>Co-occurring genomic capacity for anaerobic methane metabolism and dissimilatory sulfite reduction discovered in the Korarchaeota.</title>
        <authorList>
            <person name="Mckay L.J."/>
            <person name="Dlakic M."/>
            <person name="Fields M.W."/>
            <person name="Delmont T.O."/>
            <person name="Eren A.M."/>
            <person name="Jay Z.J."/>
            <person name="Klingelsmith K.B."/>
            <person name="Rusch D.B."/>
            <person name="Inskeep W.P."/>
        </authorList>
    </citation>
    <scope>NUCLEOTIDE SEQUENCE [LARGE SCALE GENOMIC DNA]</scope>
    <source>
        <strain evidence="2 3">MDKW</strain>
    </source>
</reference>
<name>A0A429GYZ0_9CREN</name>
<dbReference type="Proteomes" id="UP000277582">
    <property type="component" value="Unassembled WGS sequence"/>
</dbReference>
<dbReference type="SUPFAM" id="SSF88723">
    <property type="entry name" value="PIN domain-like"/>
    <property type="match status" value="1"/>
</dbReference>
<dbReference type="Gene3D" id="3.40.50.1010">
    <property type="entry name" value="5'-nuclease"/>
    <property type="match status" value="1"/>
</dbReference>
<dbReference type="EMBL" id="RCOS01000003">
    <property type="protein sequence ID" value="RSN79088.1"/>
    <property type="molecule type" value="Genomic_DNA"/>
</dbReference>
<gene>
    <name evidence="2" type="ORF">D6D85_00190</name>
</gene>
<organism evidence="2 3">
    <name type="scientific">Candidatus Methanodesulfokora washburnensis</name>
    <dbReference type="NCBI Taxonomy" id="2478471"/>
    <lineage>
        <taxon>Archaea</taxon>
        <taxon>Thermoproteota</taxon>
        <taxon>Candidatus Korarchaeia</taxon>
        <taxon>Candidatus Korarchaeia incertae sedis</taxon>
        <taxon>Candidatus Methanodesulfokora</taxon>
    </lineage>
</organism>
<dbReference type="InterPro" id="IPR002716">
    <property type="entry name" value="PIN_dom"/>
</dbReference>
<dbReference type="RefSeq" id="WP_125670022.1">
    <property type="nucleotide sequence ID" value="NZ_RCOS01000003.1"/>
</dbReference>